<dbReference type="GO" id="GO:0008270">
    <property type="term" value="F:zinc ion binding"/>
    <property type="evidence" value="ECO:0007669"/>
    <property type="project" value="UniProtKB-KW"/>
</dbReference>
<evidence type="ECO:0000313" key="5">
    <source>
        <dbReference type="Proteomes" id="UP001217417"/>
    </source>
</evidence>
<dbReference type="PROSITE" id="PS50157">
    <property type="entry name" value="ZINC_FINGER_C2H2_2"/>
    <property type="match status" value="1"/>
</dbReference>
<dbReference type="PROSITE" id="PS00028">
    <property type="entry name" value="ZINC_FINGER_C2H2_1"/>
    <property type="match status" value="1"/>
</dbReference>
<dbReference type="InterPro" id="IPR013087">
    <property type="entry name" value="Znf_C2H2_type"/>
</dbReference>
<proteinExistence type="predicted"/>
<accession>A0AAD7VU11</accession>
<feature type="compositionally biased region" description="Low complexity" evidence="2">
    <location>
        <begin position="338"/>
        <end position="349"/>
    </location>
</feature>
<protein>
    <recommendedName>
        <fullName evidence="3">C2H2-type domain-containing protein</fullName>
    </recommendedName>
</protein>
<dbReference type="SMART" id="SM00355">
    <property type="entry name" value="ZnF_C2H2"/>
    <property type="match status" value="1"/>
</dbReference>
<dbReference type="Gene3D" id="3.30.160.60">
    <property type="entry name" value="Classic Zinc Finger"/>
    <property type="match status" value="1"/>
</dbReference>
<feature type="compositionally biased region" description="Polar residues" evidence="2">
    <location>
        <begin position="113"/>
        <end position="122"/>
    </location>
</feature>
<evidence type="ECO:0000259" key="3">
    <source>
        <dbReference type="PROSITE" id="PS50157"/>
    </source>
</evidence>
<evidence type="ECO:0000256" key="1">
    <source>
        <dbReference type="PROSITE-ProRule" id="PRU00042"/>
    </source>
</evidence>
<keyword evidence="1" id="KW-0479">Metal-binding</keyword>
<evidence type="ECO:0000256" key="2">
    <source>
        <dbReference type="SAM" id="MobiDB-lite"/>
    </source>
</evidence>
<dbReference type="AlphaFoldDB" id="A0AAD7VU11"/>
<feature type="compositionally biased region" description="Low complexity" evidence="2">
    <location>
        <begin position="123"/>
        <end position="138"/>
    </location>
</feature>
<sequence length="489" mass="53671">MAEFDAAIALLGLVDPKDEKSSDSDSASSNDQEKTENKRSNKENGENKKSRDDPEDVVKTDKTDDAKSEASTPGAANKIMQEMDDCKEENGSPNGTNPATELKASDSPRAYPQGQSHQSGPVPQQEDQTSQQSSQDPSSEWDRRSQEPYVRSPHDPQQPQQSSGQYQQPGQSYQHHQAAAGHQQQQQRLPPHAQYQYSAQQQSPSQSQQSQPQSPPQYSQTQAYSTQQSLSNPPPRLPPISQISQPPTPSHHQPYPEHGPRPGYQDHGSYPPYQQPATGPPPGPFQHVEQHPSGYTQASPHVQPMYTAGAQGPQGQPPNIASRPSSYYSYRDPNEQYTAAGAPSSAPTPQNGYQHYSAPIDPALGGHSVPPVRPQPEPYPKERSLIELDYQPPIQPNGVPPGQRRAGTSSNPQGGAMTTAASVAANAVPSAEDKRFECMECNRKFRRREHLKRHISTLHQREKRDFLGAIICSSIHGCDTGYVSRIHTC</sequence>
<dbReference type="EMBL" id="JARPMG010000004">
    <property type="protein sequence ID" value="KAJ8101319.1"/>
    <property type="molecule type" value="Genomic_DNA"/>
</dbReference>
<dbReference type="InterPro" id="IPR036236">
    <property type="entry name" value="Znf_C2H2_sf"/>
</dbReference>
<dbReference type="SUPFAM" id="SSF57667">
    <property type="entry name" value="beta-beta-alpha zinc fingers"/>
    <property type="match status" value="1"/>
</dbReference>
<keyword evidence="1" id="KW-0862">Zinc</keyword>
<feature type="region of interest" description="Disordered" evidence="2">
    <location>
        <begin position="1"/>
        <end position="416"/>
    </location>
</feature>
<name>A0AAD7VU11_9ASCO</name>
<keyword evidence="5" id="KW-1185">Reference proteome</keyword>
<feature type="compositionally biased region" description="Basic and acidic residues" evidence="2">
    <location>
        <begin position="31"/>
        <end position="68"/>
    </location>
</feature>
<feature type="compositionally biased region" description="Polar residues" evidence="2">
    <location>
        <begin position="313"/>
        <end position="324"/>
    </location>
</feature>
<feature type="compositionally biased region" description="Low complexity" evidence="2">
    <location>
        <begin position="239"/>
        <end position="253"/>
    </location>
</feature>
<dbReference type="Proteomes" id="UP001217417">
    <property type="component" value="Unassembled WGS sequence"/>
</dbReference>
<dbReference type="RefSeq" id="XP_056044769.1">
    <property type="nucleotide sequence ID" value="XM_056185954.1"/>
</dbReference>
<feature type="domain" description="C2H2-type" evidence="3">
    <location>
        <begin position="436"/>
        <end position="464"/>
    </location>
</feature>
<keyword evidence="1" id="KW-0863">Zinc-finger</keyword>
<organism evidence="4 5">
    <name type="scientific">Lipomyces tetrasporus</name>
    <dbReference type="NCBI Taxonomy" id="54092"/>
    <lineage>
        <taxon>Eukaryota</taxon>
        <taxon>Fungi</taxon>
        <taxon>Dikarya</taxon>
        <taxon>Ascomycota</taxon>
        <taxon>Saccharomycotina</taxon>
        <taxon>Lipomycetes</taxon>
        <taxon>Lipomycetales</taxon>
        <taxon>Lipomycetaceae</taxon>
        <taxon>Lipomyces</taxon>
    </lineage>
</organism>
<reference evidence="4" key="1">
    <citation type="submission" date="2023-03" db="EMBL/GenBank/DDBJ databases">
        <title>Near-Complete genome sequence of Lipomyces tetrasporous NRRL Y-64009, an oleaginous yeast capable of growing on lignocellulosic hydrolysates.</title>
        <authorList>
            <consortium name="Lawrence Berkeley National Laboratory"/>
            <person name="Jagtap S.S."/>
            <person name="Liu J.-J."/>
            <person name="Walukiewicz H.E."/>
            <person name="Pangilinan J."/>
            <person name="Lipzen A."/>
            <person name="Ahrendt S."/>
            <person name="Koriabine M."/>
            <person name="Cobaugh K."/>
            <person name="Salamov A."/>
            <person name="Yoshinaga Y."/>
            <person name="Ng V."/>
            <person name="Daum C."/>
            <person name="Grigoriev I.V."/>
            <person name="Slininger P.J."/>
            <person name="Dien B.S."/>
            <person name="Jin Y.-S."/>
            <person name="Rao C.V."/>
        </authorList>
    </citation>
    <scope>NUCLEOTIDE SEQUENCE</scope>
    <source>
        <strain evidence="4">NRRL Y-64009</strain>
    </source>
</reference>
<evidence type="ECO:0000313" key="4">
    <source>
        <dbReference type="EMBL" id="KAJ8101319.1"/>
    </source>
</evidence>
<feature type="compositionally biased region" description="Low complexity" evidence="2">
    <location>
        <begin position="157"/>
        <end position="231"/>
    </location>
</feature>
<dbReference type="GeneID" id="80881120"/>
<gene>
    <name evidence="4" type="ORF">POJ06DRAFT_237452</name>
</gene>
<comment type="caution">
    <text evidence="4">The sequence shown here is derived from an EMBL/GenBank/DDBJ whole genome shotgun (WGS) entry which is preliminary data.</text>
</comment>